<gene>
    <name evidence="10" type="ORF">CHM34_12075</name>
</gene>
<name>A0A235B496_9BACL</name>
<accession>A0A235B496</accession>
<dbReference type="Proteomes" id="UP000215459">
    <property type="component" value="Unassembled WGS sequence"/>
</dbReference>
<dbReference type="GO" id="GO:0005886">
    <property type="term" value="C:plasma membrane"/>
    <property type="evidence" value="ECO:0007669"/>
    <property type="project" value="UniProtKB-SubCell"/>
</dbReference>
<feature type="transmembrane region" description="Helical" evidence="8">
    <location>
        <begin position="314"/>
        <end position="334"/>
    </location>
</feature>
<feature type="transmembrane region" description="Helical" evidence="8">
    <location>
        <begin position="255"/>
        <end position="273"/>
    </location>
</feature>
<comment type="caution">
    <text evidence="10">The sequence shown here is derived from an EMBL/GenBank/DDBJ whole genome shotgun (WGS) entry which is preliminary data.</text>
</comment>
<sequence length="392" mass="44645">MSGSSSREFLPEIHFLRGLACLAVLTVHVTASYFYENGQVWNDWLLLLNQLGRFGTPIFAVLSGFLLFYPFRGKAFSPARFAKSKLVKIVSPFLIWGILYFTLTLWTNPSAPAITPLRLIHVFVLGHSFHHLYFMSIVIQFYLLFPFLLRRLNSGRAWITALVVSGGINAWFLSLNAEGLSKWMEALLLEQAFLPSWIFYFIFGGCLAFYWNRISSWLVQGRSLLVLLSLLVILLAVWEYQTFGPYSSKRLSNLIHIPLLSLTGLAVYGAWSVRRRWVQPILRVGSLGFGIYLVHPLVIFGVHQTLPEIGWNPAFYPAVWILVLFGSILLVQGIRRLPGSRYLLTVPPIRGARKTDFRRRTPSLPADGKTDDIIEKTDDKGDEHVPFDRVQP</sequence>
<evidence type="ECO:0000313" key="11">
    <source>
        <dbReference type="Proteomes" id="UP000215459"/>
    </source>
</evidence>
<dbReference type="GO" id="GO:0016413">
    <property type="term" value="F:O-acetyltransferase activity"/>
    <property type="evidence" value="ECO:0007669"/>
    <property type="project" value="TreeGrafter"/>
</dbReference>
<feature type="compositionally biased region" description="Basic and acidic residues" evidence="7">
    <location>
        <begin position="368"/>
        <end position="392"/>
    </location>
</feature>
<dbReference type="InterPro" id="IPR002656">
    <property type="entry name" value="Acyl_transf_3_dom"/>
</dbReference>
<feature type="transmembrane region" description="Helical" evidence="8">
    <location>
        <begin position="224"/>
        <end position="243"/>
    </location>
</feature>
<keyword evidence="6 8" id="KW-0472">Membrane</keyword>
<organism evidence="10 11">
    <name type="scientific">Paludifilum halophilum</name>
    <dbReference type="NCBI Taxonomy" id="1642702"/>
    <lineage>
        <taxon>Bacteria</taxon>
        <taxon>Bacillati</taxon>
        <taxon>Bacillota</taxon>
        <taxon>Bacilli</taxon>
        <taxon>Bacillales</taxon>
        <taxon>Thermoactinomycetaceae</taxon>
        <taxon>Paludifilum</taxon>
    </lineage>
</organism>
<dbReference type="PANTHER" id="PTHR40074:SF2">
    <property type="entry name" value="O-ACETYLTRANSFERASE WECH"/>
    <property type="match status" value="1"/>
</dbReference>
<evidence type="ECO:0000256" key="4">
    <source>
        <dbReference type="ARBA" id="ARBA00022692"/>
    </source>
</evidence>
<evidence type="ECO:0000256" key="6">
    <source>
        <dbReference type="ARBA" id="ARBA00023136"/>
    </source>
</evidence>
<evidence type="ECO:0000256" key="3">
    <source>
        <dbReference type="ARBA" id="ARBA00022475"/>
    </source>
</evidence>
<proteinExistence type="inferred from homology"/>
<keyword evidence="3" id="KW-1003">Cell membrane</keyword>
<feature type="transmembrane region" description="Helical" evidence="8">
    <location>
        <begin position="89"/>
        <end position="107"/>
    </location>
</feature>
<feature type="domain" description="Acyltransferase 3" evidence="9">
    <location>
        <begin position="12"/>
        <end position="330"/>
    </location>
</feature>
<keyword evidence="4 8" id="KW-0812">Transmembrane</keyword>
<reference evidence="10 11" key="1">
    <citation type="submission" date="2017-07" db="EMBL/GenBank/DDBJ databases">
        <title>The genome sequence of Paludifilum halophilum highlights mechanisms for microbial adaptation to high salt environemnts.</title>
        <authorList>
            <person name="Belbahri L."/>
        </authorList>
    </citation>
    <scope>NUCLEOTIDE SEQUENCE [LARGE SCALE GENOMIC DNA]</scope>
    <source>
        <strain evidence="10 11">DSM 102817</strain>
    </source>
</reference>
<dbReference type="EMBL" id="NOWF01000007">
    <property type="protein sequence ID" value="OYD07128.1"/>
    <property type="molecule type" value="Genomic_DNA"/>
</dbReference>
<feature type="transmembrane region" description="Helical" evidence="8">
    <location>
        <begin position="194"/>
        <end position="212"/>
    </location>
</feature>
<keyword evidence="11" id="KW-1185">Reference proteome</keyword>
<comment type="subcellular location">
    <subcellularLocation>
        <location evidence="1">Cell membrane</location>
        <topology evidence="1">Multi-pass membrane protein</topology>
    </subcellularLocation>
</comment>
<dbReference type="PANTHER" id="PTHR40074">
    <property type="entry name" value="O-ACETYLTRANSFERASE WECH"/>
    <property type="match status" value="1"/>
</dbReference>
<evidence type="ECO:0000259" key="9">
    <source>
        <dbReference type="Pfam" id="PF01757"/>
    </source>
</evidence>
<keyword evidence="5 8" id="KW-1133">Transmembrane helix</keyword>
<comment type="similarity">
    <text evidence="2">Belongs to the acyltransferase 3 family.</text>
</comment>
<dbReference type="GO" id="GO:0009246">
    <property type="term" value="P:enterobacterial common antigen biosynthetic process"/>
    <property type="evidence" value="ECO:0007669"/>
    <property type="project" value="TreeGrafter"/>
</dbReference>
<dbReference type="AlphaFoldDB" id="A0A235B496"/>
<feature type="transmembrane region" description="Helical" evidence="8">
    <location>
        <begin position="15"/>
        <end position="35"/>
    </location>
</feature>
<evidence type="ECO:0000256" key="7">
    <source>
        <dbReference type="SAM" id="MobiDB-lite"/>
    </source>
</evidence>
<feature type="transmembrane region" description="Helical" evidence="8">
    <location>
        <begin position="280"/>
        <end position="302"/>
    </location>
</feature>
<feature type="transmembrane region" description="Helical" evidence="8">
    <location>
        <begin position="157"/>
        <end position="174"/>
    </location>
</feature>
<evidence type="ECO:0000256" key="8">
    <source>
        <dbReference type="SAM" id="Phobius"/>
    </source>
</evidence>
<evidence type="ECO:0000256" key="1">
    <source>
        <dbReference type="ARBA" id="ARBA00004651"/>
    </source>
</evidence>
<dbReference type="RefSeq" id="WP_094264871.1">
    <property type="nucleotide sequence ID" value="NZ_NOWF01000007.1"/>
</dbReference>
<dbReference type="OrthoDB" id="65129at2"/>
<evidence type="ECO:0000313" key="10">
    <source>
        <dbReference type="EMBL" id="OYD07128.1"/>
    </source>
</evidence>
<feature type="region of interest" description="Disordered" evidence="7">
    <location>
        <begin position="357"/>
        <end position="392"/>
    </location>
</feature>
<feature type="transmembrane region" description="Helical" evidence="8">
    <location>
        <begin position="119"/>
        <end position="145"/>
    </location>
</feature>
<evidence type="ECO:0000256" key="2">
    <source>
        <dbReference type="ARBA" id="ARBA00007400"/>
    </source>
</evidence>
<evidence type="ECO:0000256" key="5">
    <source>
        <dbReference type="ARBA" id="ARBA00022989"/>
    </source>
</evidence>
<protein>
    <recommendedName>
        <fullName evidence="9">Acyltransferase 3 domain-containing protein</fullName>
    </recommendedName>
</protein>
<feature type="transmembrane region" description="Helical" evidence="8">
    <location>
        <begin position="47"/>
        <end position="69"/>
    </location>
</feature>
<dbReference type="Pfam" id="PF01757">
    <property type="entry name" value="Acyl_transf_3"/>
    <property type="match status" value="1"/>
</dbReference>